<sequence>MAQHTPETAPAPGLGQVLGQPVDHPSAWTADDMRQRQQEWVYQLTGTDVAELEAALAVAEATGKAVQDVALPDFPLPTLGPKLRDLLREVTHGRGFQLLSGVPVQRWTKEQSVLAYWGMGLYWGSVRPINKQGHLVGHIKDIGQDPERPETRLYATAAAQPIHNDGPADVVTLLCLSPASQGGTSHWTSSTAVYNRILARRPDLLPVLAGPWHFDRKGEVPPGKLPFFEIPVLNFHEGYLSVNFSSNYYMLSQRHKEVPRLTPAHLEAIKVFEDFAWSDSLRLDWQLRPGDVQLLSNHTCLHSREGFVDHPTDAAQQRHLLRLWLAPPEERQLPEAYREIMAGGLTVGDRGGIVAEEKLKVPLHPHS</sequence>
<evidence type="ECO:0000259" key="4">
    <source>
        <dbReference type="Pfam" id="PF02668"/>
    </source>
</evidence>
<dbReference type="OrthoDB" id="272271at2759"/>
<comment type="caution">
    <text evidence="5">The sequence shown here is derived from an EMBL/GenBank/DDBJ whole genome shotgun (WGS) entry which is preliminary data.</text>
</comment>
<dbReference type="InterPro" id="IPR050411">
    <property type="entry name" value="AlphaKG_dependent_hydroxylases"/>
</dbReference>
<reference evidence="5" key="1">
    <citation type="journal article" date="2019" name="Plant J.">
        <title>Chlorella vulgaris genome assembly and annotation reveals the molecular basis for metabolic acclimation to high light conditions.</title>
        <authorList>
            <person name="Cecchin M."/>
            <person name="Marcolungo L."/>
            <person name="Rossato M."/>
            <person name="Girolomoni L."/>
            <person name="Cosentino E."/>
            <person name="Cuine S."/>
            <person name="Li-Beisson Y."/>
            <person name="Delledonne M."/>
            <person name="Ballottari M."/>
        </authorList>
    </citation>
    <scope>NUCLEOTIDE SEQUENCE</scope>
    <source>
        <strain evidence="5">211/11P</strain>
    </source>
</reference>
<dbReference type="AlphaFoldDB" id="A0A9D4TGN9"/>
<dbReference type="Proteomes" id="UP001055712">
    <property type="component" value="Unassembled WGS sequence"/>
</dbReference>
<keyword evidence="1" id="KW-0560">Oxidoreductase</keyword>
<feature type="domain" description="TauD/TfdA-like" evidence="4">
    <location>
        <begin position="70"/>
        <end position="324"/>
    </location>
</feature>
<evidence type="ECO:0000313" key="5">
    <source>
        <dbReference type="EMBL" id="KAI3425042.1"/>
    </source>
</evidence>
<dbReference type="Pfam" id="PF02668">
    <property type="entry name" value="TauD"/>
    <property type="match status" value="1"/>
</dbReference>
<accession>A0A9D4TGN9</accession>
<evidence type="ECO:0000313" key="6">
    <source>
        <dbReference type="Proteomes" id="UP001055712"/>
    </source>
</evidence>
<reference evidence="5" key="2">
    <citation type="submission" date="2020-11" db="EMBL/GenBank/DDBJ databases">
        <authorList>
            <person name="Cecchin M."/>
            <person name="Marcolungo L."/>
            <person name="Rossato M."/>
            <person name="Girolomoni L."/>
            <person name="Cosentino E."/>
            <person name="Cuine S."/>
            <person name="Li-Beisson Y."/>
            <person name="Delledonne M."/>
            <person name="Ballottari M."/>
        </authorList>
    </citation>
    <scope>NUCLEOTIDE SEQUENCE</scope>
    <source>
        <strain evidence="5">211/11P</strain>
        <tissue evidence="5">Whole cell</tissue>
    </source>
</reference>
<dbReference type="EMBL" id="SIDB01000012">
    <property type="protein sequence ID" value="KAI3425042.1"/>
    <property type="molecule type" value="Genomic_DNA"/>
</dbReference>
<keyword evidence="2" id="KW-0045">Antibiotic biosynthesis</keyword>
<dbReference type="PANTHER" id="PTHR10696:SF56">
    <property type="entry name" value="TAUD_TFDA-LIKE DOMAIN-CONTAINING PROTEIN"/>
    <property type="match status" value="1"/>
</dbReference>
<keyword evidence="6" id="KW-1185">Reference proteome</keyword>
<dbReference type="GO" id="GO:0016491">
    <property type="term" value="F:oxidoreductase activity"/>
    <property type="evidence" value="ECO:0007669"/>
    <property type="project" value="UniProtKB-KW"/>
</dbReference>
<organism evidence="5 6">
    <name type="scientific">Chlorella vulgaris</name>
    <name type="common">Green alga</name>
    <dbReference type="NCBI Taxonomy" id="3077"/>
    <lineage>
        <taxon>Eukaryota</taxon>
        <taxon>Viridiplantae</taxon>
        <taxon>Chlorophyta</taxon>
        <taxon>core chlorophytes</taxon>
        <taxon>Trebouxiophyceae</taxon>
        <taxon>Chlorellales</taxon>
        <taxon>Chlorellaceae</taxon>
        <taxon>Chlorella clade</taxon>
        <taxon>Chlorella</taxon>
    </lineage>
</organism>
<protein>
    <recommendedName>
        <fullName evidence="4">TauD/TfdA-like domain-containing protein</fullName>
    </recommendedName>
</protein>
<dbReference type="InterPro" id="IPR042098">
    <property type="entry name" value="TauD-like_sf"/>
</dbReference>
<dbReference type="GO" id="GO:0017000">
    <property type="term" value="P:antibiotic biosynthetic process"/>
    <property type="evidence" value="ECO:0007669"/>
    <property type="project" value="UniProtKB-KW"/>
</dbReference>
<feature type="region of interest" description="Disordered" evidence="3">
    <location>
        <begin position="1"/>
        <end position="27"/>
    </location>
</feature>
<evidence type="ECO:0000256" key="3">
    <source>
        <dbReference type="SAM" id="MobiDB-lite"/>
    </source>
</evidence>
<dbReference type="InterPro" id="IPR003819">
    <property type="entry name" value="TauD/TfdA-like"/>
</dbReference>
<name>A0A9D4TGN9_CHLVU</name>
<dbReference type="PANTHER" id="PTHR10696">
    <property type="entry name" value="GAMMA-BUTYROBETAINE HYDROXYLASE-RELATED"/>
    <property type="match status" value="1"/>
</dbReference>
<dbReference type="Gene3D" id="3.60.130.10">
    <property type="entry name" value="Clavaminate synthase-like"/>
    <property type="match status" value="1"/>
</dbReference>
<dbReference type="SUPFAM" id="SSF51197">
    <property type="entry name" value="Clavaminate synthase-like"/>
    <property type="match status" value="1"/>
</dbReference>
<proteinExistence type="predicted"/>
<gene>
    <name evidence="5" type="ORF">D9Q98_008420</name>
</gene>
<evidence type="ECO:0000256" key="2">
    <source>
        <dbReference type="ARBA" id="ARBA00023194"/>
    </source>
</evidence>
<evidence type="ECO:0000256" key="1">
    <source>
        <dbReference type="ARBA" id="ARBA00023002"/>
    </source>
</evidence>